<reference evidence="1 2" key="1">
    <citation type="submission" date="2020-02" db="EMBL/GenBank/DDBJ databases">
        <title>Complete genome sequence of the novel Campylobacter species Candidatus Campylobacter infans.</title>
        <authorList>
            <person name="Duim B."/>
            <person name="Zomer A."/>
            <person name="van der Graaf L."/>
            <person name="Wagenaar J."/>
        </authorList>
    </citation>
    <scope>NUCLEOTIDE SEQUENCE [LARGE SCALE GENOMIC DNA]</scope>
    <source>
        <strain evidence="1 2">19S00001</strain>
    </source>
</reference>
<dbReference type="AlphaFoldDB" id="A0A7H9CFF4"/>
<dbReference type="RefSeq" id="WP_178697228.1">
    <property type="nucleotide sequence ID" value="NZ_CP049075.1"/>
</dbReference>
<keyword evidence="2" id="KW-1185">Reference proteome</keyword>
<sequence>MLAKLLILVLIIGLVWFLFKSKKNKNENIELVECKKCGTFISPKSMKNGLCQDCNKD</sequence>
<evidence type="ECO:0000313" key="2">
    <source>
        <dbReference type="Proteomes" id="UP000509414"/>
    </source>
</evidence>
<gene>
    <name evidence="1" type="ORF">CINF_0367</name>
</gene>
<dbReference type="KEGG" id="cinf:CINF_0367"/>
<name>A0A7H9CFF4_9BACT</name>
<dbReference type="EMBL" id="CP049075">
    <property type="protein sequence ID" value="QLI04907.1"/>
    <property type="molecule type" value="Genomic_DNA"/>
</dbReference>
<proteinExistence type="predicted"/>
<evidence type="ECO:0000313" key="1">
    <source>
        <dbReference type="EMBL" id="QLI04907.1"/>
    </source>
</evidence>
<accession>A0A7H9CFF4</accession>
<protein>
    <submittedName>
        <fullName evidence="1">Uncharacterized protein</fullName>
    </submittedName>
</protein>
<organism evidence="1 2">
    <name type="scientific">Candidatus Campylobacter infans</name>
    <dbReference type="NCBI Taxonomy" id="2561898"/>
    <lineage>
        <taxon>Bacteria</taxon>
        <taxon>Pseudomonadati</taxon>
        <taxon>Campylobacterota</taxon>
        <taxon>Epsilonproteobacteria</taxon>
        <taxon>Campylobacterales</taxon>
        <taxon>Campylobacteraceae</taxon>
        <taxon>Campylobacter</taxon>
    </lineage>
</organism>
<dbReference type="Proteomes" id="UP000509414">
    <property type="component" value="Chromosome"/>
</dbReference>